<dbReference type="InterPro" id="IPR036445">
    <property type="entry name" value="GPCR_2_extracell_dom_sf"/>
</dbReference>
<dbReference type="Proteomes" id="UP000230750">
    <property type="component" value="Unassembled WGS sequence"/>
</dbReference>
<feature type="region of interest" description="Disordered" evidence="11">
    <location>
        <begin position="434"/>
        <end position="552"/>
    </location>
</feature>
<dbReference type="SUPFAM" id="SSF111418">
    <property type="entry name" value="Hormone receptor domain"/>
    <property type="match status" value="1"/>
</dbReference>
<dbReference type="SMART" id="SM00008">
    <property type="entry name" value="HormR"/>
    <property type="match status" value="1"/>
</dbReference>
<dbReference type="GO" id="GO:0007188">
    <property type="term" value="P:adenylate cyclase-modulating G protein-coupled receptor signaling pathway"/>
    <property type="evidence" value="ECO:0007669"/>
    <property type="project" value="TreeGrafter"/>
</dbReference>
<dbReference type="PANTHER" id="PTHR45620">
    <property type="entry name" value="PDF RECEPTOR-LIKE PROTEIN-RELATED"/>
    <property type="match status" value="1"/>
</dbReference>
<dbReference type="PROSITE" id="PS00649">
    <property type="entry name" value="G_PROTEIN_RECEP_F2_1"/>
    <property type="match status" value="1"/>
</dbReference>
<reference evidence="15 16" key="1">
    <citation type="journal article" date="2017" name="PLoS Biol.">
        <title>The sea cucumber genome provides insights into morphological evolution and visceral regeneration.</title>
        <authorList>
            <person name="Zhang X."/>
            <person name="Sun L."/>
            <person name="Yuan J."/>
            <person name="Sun Y."/>
            <person name="Gao Y."/>
            <person name="Zhang L."/>
            <person name="Li S."/>
            <person name="Dai H."/>
            <person name="Hamel J.F."/>
            <person name="Liu C."/>
            <person name="Yu Y."/>
            <person name="Liu S."/>
            <person name="Lin W."/>
            <person name="Guo K."/>
            <person name="Jin S."/>
            <person name="Xu P."/>
            <person name="Storey K.B."/>
            <person name="Huan P."/>
            <person name="Zhang T."/>
            <person name="Zhou Y."/>
            <person name="Zhang J."/>
            <person name="Lin C."/>
            <person name="Li X."/>
            <person name="Xing L."/>
            <person name="Huo D."/>
            <person name="Sun M."/>
            <person name="Wang L."/>
            <person name="Mercier A."/>
            <person name="Li F."/>
            <person name="Yang H."/>
            <person name="Xiang J."/>
        </authorList>
    </citation>
    <scope>NUCLEOTIDE SEQUENCE [LARGE SCALE GENOMIC DNA]</scope>
    <source>
        <strain evidence="15">Shaxun</strain>
        <tissue evidence="15">Muscle</tissue>
    </source>
</reference>
<gene>
    <name evidence="15" type="ORF">BSL78_09001</name>
</gene>
<feature type="transmembrane region" description="Helical" evidence="12">
    <location>
        <begin position="147"/>
        <end position="166"/>
    </location>
</feature>
<keyword evidence="4 12" id="KW-0812">Transmembrane</keyword>
<dbReference type="AlphaFoldDB" id="A0A2G8L1D4"/>
<keyword evidence="6" id="KW-0297">G-protein coupled receptor</keyword>
<evidence type="ECO:0000256" key="8">
    <source>
        <dbReference type="ARBA" id="ARBA00023170"/>
    </source>
</evidence>
<keyword evidence="7 12" id="KW-0472">Membrane</keyword>
<dbReference type="Gene3D" id="4.10.1240.10">
    <property type="entry name" value="GPCR, family 2, extracellular hormone receptor domain"/>
    <property type="match status" value="1"/>
</dbReference>
<comment type="subcellular location">
    <subcellularLocation>
        <location evidence="1">Cell membrane</location>
        <topology evidence="1">Multi-pass membrane protein</topology>
    </subcellularLocation>
</comment>
<dbReference type="PANTHER" id="PTHR45620:SF1">
    <property type="entry name" value="G-PROTEIN COUPLED RECEPTORS FAMILY 2 PROFILE 2 DOMAIN-CONTAINING PROTEIN"/>
    <property type="match status" value="1"/>
</dbReference>
<dbReference type="GO" id="GO:0007166">
    <property type="term" value="P:cell surface receptor signaling pathway"/>
    <property type="evidence" value="ECO:0007669"/>
    <property type="project" value="InterPro"/>
</dbReference>
<dbReference type="Pfam" id="PF00002">
    <property type="entry name" value="7tm_2"/>
    <property type="match status" value="1"/>
</dbReference>
<dbReference type="Gene3D" id="1.20.1070.10">
    <property type="entry name" value="Rhodopsin 7-helix transmembrane proteins"/>
    <property type="match status" value="1"/>
</dbReference>
<dbReference type="PROSITE" id="PS50261">
    <property type="entry name" value="G_PROTEIN_RECEP_F2_4"/>
    <property type="match status" value="1"/>
</dbReference>
<evidence type="ECO:0000256" key="9">
    <source>
        <dbReference type="ARBA" id="ARBA00023180"/>
    </source>
</evidence>
<evidence type="ECO:0000256" key="1">
    <source>
        <dbReference type="ARBA" id="ARBA00004651"/>
    </source>
</evidence>
<feature type="compositionally biased region" description="Polar residues" evidence="11">
    <location>
        <begin position="455"/>
        <end position="467"/>
    </location>
</feature>
<feature type="compositionally biased region" description="Basic and acidic residues" evidence="11">
    <location>
        <begin position="494"/>
        <end position="527"/>
    </location>
</feature>
<feature type="transmembrane region" description="Helical" evidence="12">
    <location>
        <begin position="220"/>
        <end position="238"/>
    </location>
</feature>
<evidence type="ECO:0000259" key="13">
    <source>
        <dbReference type="PROSITE" id="PS50227"/>
    </source>
</evidence>
<evidence type="ECO:0000256" key="5">
    <source>
        <dbReference type="ARBA" id="ARBA00022989"/>
    </source>
</evidence>
<dbReference type="PRINTS" id="PR00249">
    <property type="entry name" value="GPCRSECRETIN"/>
</dbReference>
<organism evidence="15 16">
    <name type="scientific">Stichopus japonicus</name>
    <name type="common">Sea cucumber</name>
    <dbReference type="NCBI Taxonomy" id="307972"/>
    <lineage>
        <taxon>Eukaryota</taxon>
        <taxon>Metazoa</taxon>
        <taxon>Echinodermata</taxon>
        <taxon>Eleutherozoa</taxon>
        <taxon>Echinozoa</taxon>
        <taxon>Holothuroidea</taxon>
        <taxon>Aspidochirotacea</taxon>
        <taxon>Aspidochirotida</taxon>
        <taxon>Stichopodidae</taxon>
        <taxon>Apostichopus</taxon>
    </lineage>
</organism>
<evidence type="ECO:0000256" key="6">
    <source>
        <dbReference type="ARBA" id="ARBA00023040"/>
    </source>
</evidence>
<comment type="caution">
    <text evidence="15">The sequence shown here is derived from an EMBL/GenBank/DDBJ whole genome shotgun (WGS) entry which is preliminary data.</text>
</comment>
<feature type="transmembrane region" description="Helical" evidence="12">
    <location>
        <begin position="258"/>
        <end position="285"/>
    </location>
</feature>
<feature type="compositionally biased region" description="Basic and acidic residues" evidence="11">
    <location>
        <begin position="400"/>
        <end position="413"/>
    </location>
</feature>
<sequence>MDNDILSRHKQDCVEAILASQPKDADDQSYCEKVWDGVICWNETKAGETASHPCPDYYMNIFDISPDAVATRVCDVNGTWKFYPDHNKSWTDYSKCLSYVQEPIKPQQAFQILYSVGYILSLIALVVAMIIFLYFRKLRCPRNTIHMQFFVSFILRATFVFIRDILQANEFTYGTPFCKLAFTLTQYFLVANYYWLLVEGVYLHSLITVAVFSGKTNLRYYFALGWGCPALIVLPWAIRNIVAEEPSCWWDNVTTNNTYWIIKAPVMLSILVNFVLFLNITRVLATKLTASNAAEARVYSKLAKSTLVLIPIFGVYYIVTVGMHASADPTVTLVRMYVDLIISPFQGLFMAILYCFLNGDVQAEIQRKWKLHKINRTLSTTRSVAPRSQAHSRSSVSTPPRKDSVEDGLKNEPVRTSHRFSVIGQIIALKSRLFQKKPSKGQMNGSVSNHKDTTNGRPLTDTCSKNMTETEHLTAATEDELPKETTRLNASSSEDNRNEDMIEESKETQSDEDRLLEHNDSTTEKESTLPSEDGETSQKKGVHFAANIETEV</sequence>
<dbReference type="InterPro" id="IPR017983">
    <property type="entry name" value="GPCR_2_secretin-like_CS"/>
</dbReference>
<evidence type="ECO:0000313" key="16">
    <source>
        <dbReference type="Proteomes" id="UP000230750"/>
    </source>
</evidence>
<feature type="compositionally biased region" description="Polar residues" evidence="11">
    <location>
        <begin position="389"/>
        <end position="398"/>
    </location>
</feature>
<feature type="transmembrane region" description="Helical" evidence="12">
    <location>
        <begin position="193"/>
        <end position="213"/>
    </location>
</feature>
<dbReference type="GO" id="GO:0005886">
    <property type="term" value="C:plasma membrane"/>
    <property type="evidence" value="ECO:0007669"/>
    <property type="project" value="UniProtKB-SubCell"/>
</dbReference>
<keyword evidence="3" id="KW-1003">Cell membrane</keyword>
<proteinExistence type="inferred from homology"/>
<accession>A0A2G8L1D4</accession>
<feature type="domain" description="G-protein coupled receptors family 2 profile 1" evidence="13">
    <location>
        <begin position="12"/>
        <end position="100"/>
    </location>
</feature>
<dbReference type="PROSITE" id="PS50227">
    <property type="entry name" value="G_PROTEIN_RECEP_F2_3"/>
    <property type="match status" value="1"/>
</dbReference>
<keyword evidence="8 15" id="KW-0675">Receptor</keyword>
<feature type="transmembrane region" description="Helical" evidence="12">
    <location>
        <begin position="112"/>
        <end position="135"/>
    </location>
</feature>
<dbReference type="OrthoDB" id="6160250at2759"/>
<dbReference type="InterPro" id="IPR000832">
    <property type="entry name" value="GPCR_2_secretin-like"/>
</dbReference>
<keyword evidence="10" id="KW-0807">Transducer</keyword>
<dbReference type="InterPro" id="IPR017981">
    <property type="entry name" value="GPCR_2-like_7TM"/>
</dbReference>
<evidence type="ECO:0000256" key="3">
    <source>
        <dbReference type="ARBA" id="ARBA00022475"/>
    </source>
</evidence>
<dbReference type="InterPro" id="IPR050332">
    <property type="entry name" value="GPCR_2"/>
</dbReference>
<feature type="domain" description="G-protein coupled receptors family 2 profile 2" evidence="14">
    <location>
        <begin position="110"/>
        <end position="358"/>
    </location>
</feature>
<evidence type="ECO:0000256" key="12">
    <source>
        <dbReference type="SAM" id="Phobius"/>
    </source>
</evidence>
<protein>
    <submittedName>
        <fullName evidence="15">Putative parathyroid hormone 2 receptor-like isoform X2</fullName>
    </submittedName>
</protein>
<keyword evidence="16" id="KW-1185">Reference proteome</keyword>
<dbReference type="Pfam" id="PF02793">
    <property type="entry name" value="HRM"/>
    <property type="match status" value="1"/>
</dbReference>
<dbReference type="InterPro" id="IPR001879">
    <property type="entry name" value="GPCR_2_extracellular_dom"/>
</dbReference>
<feature type="transmembrane region" description="Helical" evidence="12">
    <location>
        <begin position="306"/>
        <end position="325"/>
    </location>
</feature>
<feature type="transmembrane region" description="Helical" evidence="12">
    <location>
        <begin position="337"/>
        <end position="357"/>
    </location>
</feature>
<evidence type="ECO:0000256" key="11">
    <source>
        <dbReference type="SAM" id="MobiDB-lite"/>
    </source>
</evidence>
<evidence type="ECO:0000256" key="10">
    <source>
        <dbReference type="ARBA" id="ARBA00023224"/>
    </source>
</evidence>
<evidence type="ECO:0000256" key="7">
    <source>
        <dbReference type="ARBA" id="ARBA00023136"/>
    </source>
</evidence>
<evidence type="ECO:0000256" key="2">
    <source>
        <dbReference type="ARBA" id="ARBA00005314"/>
    </source>
</evidence>
<dbReference type="SUPFAM" id="SSF81321">
    <property type="entry name" value="Family A G protein-coupled receptor-like"/>
    <property type="match status" value="1"/>
</dbReference>
<feature type="region of interest" description="Disordered" evidence="11">
    <location>
        <begin position="380"/>
        <end position="413"/>
    </location>
</feature>
<evidence type="ECO:0000256" key="4">
    <source>
        <dbReference type="ARBA" id="ARBA00022692"/>
    </source>
</evidence>
<dbReference type="EMBL" id="MRZV01000264">
    <property type="protein sequence ID" value="PIK54073.1"/>
    <property type="molecule type" value="Genomic_DNA"/>
</dbReference>
<evidence type="ECO:0000313" key="15">
    <source>
        <dbReference type="EMBL" id="PIK54073.1"/>
    </source>
</evidence>
<evidence type="ECO:0000259" key="14">
    <source>
        <dbReference type="PROSITE" id="PS50261"/>
    </source>
</evidence>
<dbReference type="GO" id="GO:0017046">
    <property type="term" value="F:peptide hormone binding"/>
    <property type="evidence" value="ECO:0007669"/>
    <property type="project" value="TreeGrafter"/>
</dbReference>
<comment type="similarity">
    <text evidence="2">Belongs to the G-protein coupled receptor 2 family.</text>
</comment>
<dbReference type="STRING" id="307972.A0A2G8L1D4"/>
<name>A0A2G8L1D4_STIJA</name>
<keyword evidence="9" id="KW-0325">Glycoprotein</keyword>
<dbReference type="GO" id="GO:0008528">
    <property type="term" value="F:G protein-coupled peptide receptor activity"/>
    <property type="evidence" value="ECO:0007669"/>
    <property type="project" value="TreeGrafter"/>
</dbReference>
<keyword evidence="5 12" id="KW-1133">Transmembrane helix</keyword>